<reference evidence="2" key="1">
    <citation type="submission" date="2020-03" db="EMBL/GenBank/DDBJ databases">
        <title>A mixture of massive structural variations and highly conserved coding sequences in Ustilaginoidea virens genome.</title>
        <authorList>
            <person name="Zhang K."/>
            <person name="Zhao Z."/>
            <person name="Zhang Z."/>
            <person name="Li Y."/>
            <person name="Hsiang T."/>
            <person name="Sun W."/>
        </authorList>
    </citation>
    <scope>NUCLEOTIDE SEQUENCE</scope>
    <source>
        <strain evidence="2">UV-8b</strain>
    </source>
</reference>
<sequence>MRPINALGLALLPIAAARKHSSCDCGTETLRGKHYEYDWLLTYNVCVYSYPRSAEYDFQTGRCEAVDLMSGDRFHGDCEYFGKNGYFPVSPSDNITLDENLPRLYHIHKDRKVGSRCR</sequence>
<dbReference type="KEGG" id="uvi:66060787"/>
<dbReference type="Proteomes" id="UP000027002">
    <property type="component" value="Chromosome 1"/>
</dbReference>
<dbReference type="EMBL" id="CP072753">
    <property type="protein sequence ID" value="QUC15768.1"/>
    <property type="molecule type" value="Genomic_DNA"/>
</dbReference>
<keyword evidence="1" id="KW-0732">Signal</keyword>
<feature type="chain" id="PRO_5034101741" evidence="1">
    <location>
        <begin position="18"/>
        <end position="118"/>
    </location>
</feature>
<protein>
    <submittedName>
        <fullName evidence="2">Uncharacterized protein</fullName>
    </submittedName>
</protein>
<evidence type="ECO:0000256" key="1">
    <source>
        <dbReference type="SAM" id="SignalP"/>
    </source>
</evidence>
<name>A0A8E5MD81_USTVR</name>
<dbReference type="RefSeq" id="XP_042993441.1">
    <property type="nucleotide sequence ID" value="XM_043137507.1"/>
</dbReference>
<feature type="signal peptide" evidence="1">
    <location>
        <begin position="1"/>
        <end position="17"/>
    </location>
</feature>
<evidence type="ECO:0000313" key="2">
    <source>
        <dbReference type="EMBL" id="QUC15768.1"/>
    </source>
</evidence>
<accession>A0A8E5MD81</accession>
<keyword evidence="3" id="KW-1185">Reference proteome</keyword>
<dbReference type="GeneID" id="66060787"/>
<dbReference type="OrthoDB" id="4802779at2759"/>
<dbReference type="AlphaFoldDB" id="A0A8E5MD81"/>
<organism evidence="2 3">
    <name type="scientific">Ustilaginoidea virens</name>
    <name type="common">Rice false smut fungus</name>
    <name type="synonym">Villosiclava virens</name>
    <dbReference type="NCBI Taxonomy" id="1159556"/>
    <lineage>
        <taxon>Eukaryota</taxon>
        <taxon>Fungi</taxon>
        <taxon>Dikarya</taxon>
        <taxon>Ascomycota</taxon>
        <taxon>Pezizomycotina</taxon>
        <taxon>Sordariomycetes</taxon>
        <taxon>Hypocreomycetidae</taxon>
        <taxon>Hypocreales</taxon>
        <taxon>Clavicipitaceae</taxon>
        <taxon>Ustilaginoidea</taxon>
    </lineage>
</organism>
<gene>
    <name evidence="2" type="ORF">UV8b_00009</name>
</gene>
<proteinExistence type="predicted"/>
<evidence type="ECO:0000313" key="3">
    <source>
        <dbReference type="Proteomes" id="UP000027002"/>
    </source>
</evidence>